<keyword evidence="5" id="KW-1185">Reference proteome</keyword>
<evidence type="ECO:0000256" key="1">
    <source>
        <dbReference type="ARBA" id="ARBA00010062"/>
    </source>
</evidence>
<comment type="caution">
    <text evidence="4">The sequence shown here is derived from an EMBL/GenBank/DDBJ whole genome shotgun (WGS) entry which is preliminary data.</text>
</comment>
<dbReference type="PANTHER" id="PTHR47235:SF1">
    <property type="entry name" value="BLR6548 PROTEIN"/>
    <property type="match status" value="1"/>
</dbReference>
<proteinExistence type="inferred from homology"/>
<dbReference type="SUPFAM" id="SSF53822">
    <property type="entry name" value="Periplasmic binding protein-like I"/>
    <property type="match status" value="1"/>
</dbReference>
<dbReference type="Gene3D" id="3.40.50.2300">
    <property type="match status" value="2"/>
</dbReference>
<dbReference type="EMBL" id="CATWFT010000006">
    <property type="protein sequence ID" value="CAJ0724948.1"/>
    <property type="molecule type" value="Genomic_DNA"/>
</dbReference>
<dbReference type="CDD" id="cd06326">
    <property type="entry name" value="PBP1_ABC_ligand_binding-like"/>
    <property type="match status" value="1"/>
</dbReference>
<evidence type="ECO:0000313" key="5">
    <source>
        <dbReference type="Proteomes" id="UP001189303"/>
    </source>
</evidence>
<feature type="domain" description="Leucine-binding protein" evidence="3">
    <location>
        <begin position="37"/>
        <end position="362"/>
    </location>
</feature>
<gene>
    <name evidence="4" type="ORF">R38712_02542</name>
</gene>
<evidence type="ECO:0000259" key="3">
    <source>
        <dbReference type="Pfam" id="PF13458"/>
    </source>
</evidence>
<name>A0ABM9IP40_RALPI</name>
<dbReference type="Pfam" id="PF13458">
    <property type="entry name" value="Peripla_BP_6"/>
    <property type="match status" value="1"/>
</dbReference>
<accession>A0ABM9IP40</accession>
<organism evidence="4 5">
    <name type="scientific">Ralstonia pickettii</name>
    <name type="common">Burkholderia pickettii</name>
    <dbReference type="NCBI Taxonomy" id="329"/>
    <lineage>
        <taxon>Bacteria</taxon>
        <taxon>Pseudomonadati</taxon>
        <taxon>Pseudomonadota</taxon>
        <taxon>Betaproteobacteria</taxon>
        <taxon>Burkholderiales</taxon>
        <taxon>Burkholderiaceae</taxon>
        <taxon>Ralstonia</taxon>
    </lineage>
</organism>
<protein>
    <recommendedName>
        <fullName evidence="3">Leucine-binding protein domain-containing protein</fullName>
    </recommendedName>
</protein>
<dbReference type="PANTHER" id="PTHR47235">
    <property type="entry name" value="BLR6548 PROTEIN"/>
    <property type="match status" value="1"/>
</dbReference>
<evidence type="ECO:0000256" key="2">
    <source>
        <dbReference type="ARBA" id="ARBA00022729"/>
    </source>
</evidence>
<dbReference type="Proteomes" id="UP001189303">
    <property type="component" value="Unassembled WGS sequence"/>
</dbReference>
<dbReference type="InterPro" id="IPR028082">
    <property type="entry name" value="Peripla_BP_I"/>
</dbReference>
<keyword evidence="2" id="KW-0732">Signal</keyword>
<dbReference type="InterPro" id="IPR028081">
    <property type="entry name" value="Leu-bd"/>
</dbReference>
<reference evidence="4 5" key="1">
    <citation type="submission" date="2023-07" db="EMBL/GenBank/DDBJ databases">
        <authorList>
            <person name="Peeters C."/>
        </authorList>
    </citation>
    <scope>NUCLEOTIDE SEQUENCE [LARGE SCALE GENOMIC DNA]</scope>
    <source>
        <strain evidence="4 5">R-38712</strain>
    </source>
</reference>
<evidence type="ECO:0000313" key="4">
    <source>
        <dbReference type="EMBL" id="CAJ0724948.1"/>
    </source>
</evidence>
<comment type="similarity">
    <text evidence="1">Belongs to the leucine-binding protein family.</text>
</comment>
<dbReference type="RefSeq" id="WP_012761689.1">
    <property type="nucleotide sequence ID" value="NZ_CATWFT010000006.1"/>
</dbReference>
<sequence length="382" mass="41477">MMRSFASFASFLWLVLTCFVLVSDFSYAEDGVFDHKILIGQIAGFTGPSKEPVRELARGAQIYIDSVNQLGGVNGRLIDIVARDDRFDPLVAREQARILLTRERVFAFFLPRATPNTEAILSEARLAGVPIVGPSTGAAFFFEHPDPVLFMVRAKYKNEIAKLMQYFRTLGLKRFALINVNDTFGQDTAAGFLEVTQDFSESSKRVFTVDRLKPDIKKATGEIARFAPQAVIVACPEATARGAILDLSKSADIAQIAVLSNNANRSFAESLGPAGRGVVMTQVMPSPIRPTSKIGRELAAAAKSVGETPSYAMMEGYASAKVLVEGLRRAGAMPTRASFLAGLESLGTFDLGGIEVRYGRSRREGSNYVELSVIGPNGEFVK</sequence>